<keyword evidence="6" id="KW-1185">Reference proteome</keyword>
<evidence type="ECO:0000256" key="2">
    <source>
        <dbReference type="SAM" id="Coils"/>
    </source>
</evidence>
<feature type="coiled-coil region" evidence="2">
    <location>
        <begin position="64"/>
        <end position="91"/>
    </location>
</feature>
<organism evidence="5 6">
    <name type="scientific">Priestia koreensis</name>
    <dbReference type="NCBI Taxonomy" id="284581"/>
    <lineage>
        <taxon>Bacteria</taxon>
        <taxon>Bacillati</taxon>
        <taxon>Bacillota</taxon>
        <taxon>Bacilli</taxon>
        <taxon>Bacillales</taxon>
        <taxon>Bacillaceae</taxon>
        <taxon>Priestia</taxon>
    </lineage>
</organism>
<name>A0A0M0KW30_9BACI</name>
<dbReference type="EMBL" id="LILC01000023">
    <property type="protein sequence ID" value="KOO43019.1"/>
    <property type="molecule type" value="Genomic_DNA"/>
</dbReference>
<dbReference type="PATRIC" id="fig|284581.3.peg.3111"/>
<dbReference type="PROSITE" id="PS51756">
    <property type="entry name" value="LXG"/>
    <property type="match status" value="1"/>
</dbReference>
<feature type="transmembrane region" description="Helical" evidence="3">
    <location>
        <begin position="421"/>
        <end position="440"/>
    </location>
</feature>
<evidence type="ECO:0000313" key="6">
    <source>
        <dbReference type="Proteomes" id="UP000037558"/>
    </source>
</evidence>
<comment type="caution">
    <text evidence="5">The sequence shown here is derived from an EMBL/GenBank/DDBJ whole genome shotgun (WGS) entry which is preliminary data.</text>
</comment>
<proteinExistence type="inferred from homology"/>
<keyword evidence="2" id="KW-0175">Coiled coil</keyword>
<protein>
    <recommendedName>
        <fullName evidence="4">LXG domain-containing protein</fullName>
    </recommendedName>
</protein>
<dbReference type="AlphaFoldDB" id="A0A0M0KW30"/>
<gene>
    <name evidence="5" type="ORF">AMD01_17985</name>
</gene>
<dbReference type="PANTHER" id="PTHR34976">
    <property type="entry name" value="RIBONUCLEASE YQCG-RELATED"/>
    <property type="match status" value="1"/>
</dbReference>
<evidence type="ECO:0000259" key="4">
    <source>
        <dbReference type="PROSITE" id="PS51756"/>
    </source>
</evidence>
<accession>A0A0M0KW30</accession>
<dbReference type="STRING" id="284581.AMD01_17985"/>
<keyword evidence="3" id="KW-0472">Membrane</keyword>
<dbReference type="RefSeq" id="WP_053402826.1">
    <property type="nucleotide sequence ID" value="NZ_JBBCZF010000005.1"/>
</dbReference>
<keyword evidence="3" id="KW-0812">Transmembrane</keyword>
<dbReference type="OrthoDB" id="3261089at2"/>
<sequence>MKTLQNESLISGIEATLKTIKLSRIQLKTVAKSIQAIIGLEDELKGSGGNSIRAFYQECHGTFLVMYEALLATYESNLTELKSAVKGFESDESGVVVEGFLHTDLQNGLKKMDQKIDAFAEEVSTSIAKISEILSLSVPDQTEFHSEMNACVKKITKTIEDLHTLDSEQTNALGGTSNDATALLKHINVLKNGFTGGSSTITTYLTKTKKQEDKQESEPISGAKNELRNQLMETDAMKKLKDTKAFLEDIPLSDNDMVSLDLLAPIGSIGNSMGLSMDMKDMKEAWQQKNMGVRVKKSTYINPRTDKKTVSYKIKQGRHLEIKGKKYDKTYIDSQRKRGTLKNLKVAQYVDALEGAKASLKTGPAWLTVGVTTGLDMKENIQNGESAERIVGDAVVDIGMGAAGMAIAGAATALAVGTVGAPLLVGAGVGFVAATAFTYFTEGLKAKVGKEKKSLSDLAKDGVCKGLKTISSWWK</sequence>
<dbReference type="Pfam" id="PF04740">
    <property type="entry name" value="LXG"/>
    <property type="match status" value="1"/>
</dbReference>
<keyword evidence="3" id="KW-1133">Transmembrane helix</keyword>
<evidence type="ECO:0000256" key="1">
    <source>
        <dbReference type="ARBA" id="ARBA00034117"/>
    </source>
</evidence>
<dbReference type="PANTHER" id="PTHR34976:SF2">
    <property type="entry name" value="TYPE VII SECRETION SYSTEM PROTEIN ESSD"/>
    <property type="match status" value="1"/>
</dbReference>
<evidence type="ECO:0000313" key="5">
    <source>
        <dbReference type="EMBL" id="KOO43019.1"/>
    </source>
</evidence>
<feature type="domain" description="LXG" evidence="4">
    <location>
        <begin position="1"/>
        <end position="235"/>
    </location>
</feature>
<evidence type="ECO:0000256" key="3">
    <source>
        <dbReference type="SAM" id="Phobius"/>
    </source>
</evidence>
<reference evidence="6" key="1">
    <citation type="submission" date="2015-08" db="EMBL/GenBank/DDBJ databases">
        <title>Fjat-14210 dsm16467.</title>
        <authorList>
            <person name="Liu B."/>
            <person name="Wang J."/>
            <person name="Zhu Y."/>
            <person name="Liu G."/>
            <person name="Chen Q."/>
            <person name="Chen Z."/>
            <person name="Lan J."/>
            <person name="Che J."/>
            <person name="Ge C."/>
            <person name="Shi H."/>
            <person name="Pan Z."/>
            <person name="Liu X."/>
        </authorList>
    </citation>
    <scope>NUCLEOTIDE SEQUENCE [LARGE SCALE GENOMIC DNA]</scope>
    <source>
        <strain evidence="6">DSM 16467</strain>
    </source>
</reference>
<dbReference type="InterPro" id="IPR051768">
    <property type="entry name" value="Bact_secretion_toxin"/>
</dbReference>
<comment type="similarity">
    <text evidence="1">In the N-terminal section; belongs to the LXG family.</text>
</comment>
<dbReference type="Proteomes" id="UP000037558">
    <property type="component" value="Unassembled WGS sequence"/>
</dbReference>
<dbReference type="InterPro" id="IPR006829">
    <property type="entry name" value="LXG_dom"/>
</dbReference>